<protein>
    <submittedName>
        <fullName evidence="2">Protein kinase</fullName>
    </submittedName>
</protein>
<evidence type="ECO:0000313" key="2">
    <source>
        <dbReference type="EMBL" id="MFJ1269549.1"/>
    </source>
</evidence>
<evidence type="ECO:0000313" key="3">
    <source>
        <dbReference type="Proteomes" id="UP001615550"/>
    </source>
</evidence>
<proteinExistence type="predicted"/>
<dbReference type="InterPro" id="IPR008271">
    <property type="entry name" value="Ser/Thr_kinase_AS"/>
</dbReference>
<dbReference type="InterPro" id="IPR011009">
    <property type="entry name" value="Kinase-like_dom_sf"/>
</dbReference>
<keyword evidence="2" id="KW-0418">Kinase</keyword>
<dbReference type="Proteomes" id="UP001615550">
    <property type="component" value="Unassembled WGS sequence"/>
</dbReference>
<dbReference type="Pfam" id="PF00069">
    <property type="entry name" value="Pkinase"/>
    <property type="match status" value="1"/>
</dbReference>
<dbReference type="InterPro" id="IPR000719">
    <property type="entry name" value="Prot_kinase_dom"/>
</dbReference>
<gene>
    <name evidence="2" type="ORF">ACD661_13360</name>
</gene>
<name>A0ABW8DDD0_9GAMM</name>
<dbReference type="RefSeq" id="WP_400188367.1">
    <property type="nucleotide sequence ID" value="NZ_JBGORX010000007.1"/>
</dbReference>
<accession>A0ABW8DDD0</accession>
<evidence type="ECO:0000259" key="1">
    <source>
        <dbReference type="PROSITE" id="PS50011"/>
    </source>
</evidence>
<dbReference type="GO" id="GO:0016301">
    <property type="term" value="F:kinase activity"/>
    <property type="evidence" value="ECO:0007669"/>
    <property type="project" value="UniProtKB-KW"/>
</dbReference>
<sequence length="596" mass="68512">MPFIDLSPLMSQQLIPFTLDKKAAKFLYECKKPKLLPPSSASMKIAKDEYVFSHQLIKSAENQWHVLEPEPIGKGEFGVSYKASFKITLTKEKHNYQAEVSATDEIAKIQRVGMRQISHQELVESAVHEAYYQRQQHVRVSSVINTLQEVITVVDNCGISFDKLLPFKPGDLLFPFMKRVDIALHIANEMFILQQRDMVHCDLKPSNICYKEIPADPQRGIPPGQFQIIFIDFGLARKQAYPSDVVVGTLGYMAPEVLHRGEYSYASDMYSLAGIFAELFGCKDTLRLKEQYSLATLLVEAPYCLDGMFADYDLSAVDPYLLEDIHTLINQMQAKNPEQRPTINEVSKFFTSLRARMDAYVKFCADWLSLTEEFKRLEGYYLDWHFLKERHVLQPNTVNRFNSTGPENSLYNRAMIRSMEEIYQQLAPLAKKPKSHYALARQLINDNRLVDIEGADCPYPQLGEVITTLKAENQKLQAALNCFNRHAQSLGDENKFRGSNSSGISHILKILNSDKSPIEKLCELKAFGQQKTENSWANYYSRSHFFGKGRHKNMEELYQKLNRLTLVQDLRQDAYLEEKQFDALNEFIKDNTFTHS</sequence>
<dbReference type="SMART" id="SM00220">
    <property type="entry name" value="S_TKc"/>
    <property type="match status" value="1"/>
</dbReference>
<keyword evidence="2" id="KW-0808">Transferase</keyword>
<dbReference type="PANTHER" id="PTHR44167">
    <property type="entry name" value="OVARIAN-SPECIFIC SERINE/THREONINE-PROTEIN KINASE LOK-RELATED"/>
    <property type="match status" value="1"/>
</dbReference>
<dbReference type="EMBL" id="JBGORX010000007">
    <property type="protein sequence ID" value="MFJ1269549.1"/>
    <property type="molecule type" value="Genomic_DNA"/>
</dbReference>
<reference evidence="2 3" key="1">
    <citation type="submission" date="2024-08" db="EMBL/GenBank/DDBJ databases">
        <title>Draft Genome Sequence of Legionella lytica strain DSB2004, Isolated From a Fire Sprinkler System.</title>
        <authorList>
            <person name="Everhart A.D."/>
            <person name="Kidane D.T."/>
            <person name="Farone A.L."/>
            <person name="Farone M.B."/>
        </authorList>
    </citation>
    <scope>NUCLEOTIDE SEQUENCE [LARGE SCALE GENOMIC DNA]</scope>
    <source>
        <strain evidence="2 3">DSB2004</strain>
    </source>
</reference>
<comment type="caution">
    <text evidence="2">The sequence shown here is derived from an EMBL/GenBank/DDBJ whole genome shotgun (WGS) entry which is preliminary data.</text>
</comment>
<keyword evidence="3" id="KW-1185">Reference proteome</keyword>
<dbReference type="PANTHER" id="PTHR44167:SF24">
    <property type="entry name" value="SERINE_THREONINE-PROTEIN KINASE CHK2"/>
    <property type="match status" value="1"/>
</dbReference>
<dbReference type="Gene3D" id="1.10.510.10">
    <property type="entry name" value="Transferase(Phosphotransferase) domain 1"/>
    <property type="match status" value="1"/>
</dbReference>
<dbReference type="PROSITE" id="PS00108">
    <property type="entry name" value="PROTEIN_KINASE_ST"/>
    <property type="match status" value="1"/>
</dbReference>
<dbReference type="SUPFAM" id="SSF56112">
    <property type="entry name" value="Protein kinase-like (PK-like)"/>
    <property type="match status" value="1"/>
</dbReference>
<feature type="domain" description="Protein kinase" evidence="1">
    <location>
        <begin position="66"/>
        <end position="350"/>
    </location>
</feature>
<organism evidence="2 3">
    <name type="scientific">Legionella lytica</name>
    <dbReference type="NCBI Taxonomy" id="96232"/>
    <lineage>
        <taxon>Bacteria</taxon>
        <taxon>Pseudomonadati</taxon>
        <taxon>Pseudomonadota</taxon>
        <taxon>Gammaproteobacteria</taxon>
        <taxon>Legionellales</taxon>
        <taxon>Legionellaceae</taxon>
        <taxon>Legionella</taxon>
    </lineage>
</organism>
<dbReference type="PROSITE" id="PS50011">
    <property type="entry name" value="PROTEIN_KINASE_DOM"/>
    <property type="match status" value="1"/>
</dbReference>